<dbReference type="InterPro" id="IPR019600">
    <property type="entry name" value="Hemin_uptake_protein_HemP"/>
</dbReference>
<evidence type="ECO:0000313" key="1">
    <source>
        <dbReference type="EMBL" id="MBY6139279.1"/>
    </source>
</evidence>
<proteinExistence type="predicted"/>
<dbReference type="EMBL" id="JAHVJA010000002">
    <property type="protein sequence ID" value="MBY6139279.1"/>
    <property type="molecule type" value="Genomic_DNA"/>
</dbReference>
<evidence type="ECO:0000313" key="2">
    <source>
        <dbReference type="Proteomes" id="UP000766629"/>
    </source>
</evidence>
<gene>
    <name evidence="1" type="ORF">KUV26_07490</name>
</gene>
<accession>A0ABS7NDJ4</accession>
<reference evidence="1 2" key="1">
    <citation type="submission" date="2021-06" db="EMBL/GenBank/DDBJ databases">
        <title>50 bacteria genomes isolated from Dapeng, Shenzhen, China.</title>
        <authorList>
            <person name="Zheng W."/>
            <person name="Yu S."/>
            <person name="Huang Y."/>
        </authorList>
    </citation>
    <scope>NUCLEOTIDE SEQUENCE [LARGE SCALE GENOMIC DNA]</scope>
    <source>
        <strain evidence="1 2">DP1N14-2</strain>
    </source>
</reference>
<keyword evidence="2" id="KW-1185">Reference proteome</keyword>
<dbReference type="Pfam" id="PF10636">
    <property type="entry name" value="hemP"/>
    <property type="match status" value="1"/>
</dbReference>
<name>A0ABS7NDJ4_9RHOB</name>
<organism evidence="1 2">
    <name type="scientific">Leisingera daeponensis</name>
    <dbReference type="NCBI Taxonomy" id="405746"/>
    <lineage>
        <taxon>Bacteria</taxon>
        <taxon>Pseudomonadati</taxon>
        <taxon>Pseudomonadota</taxon>
        <taxon>Alphaproteobacteria</taxon>
        <taxon>Rhodobacterales</taxon>
        <taxon>Roseobacteraceae</taxon>
        <taxon>Leisingera</taxon>
    </lineage>
</organism>
<sequence length="56" mass="6155">MNQITSKPVPTEATAEVFPTYHAEDLTRGGAQARILLNGQIYSLRITRAGKLILTK</sequence>
<dbReference type="RefSeq" id="WP_222480776.1">
    <property type="nucleotide sequence ID" value="NZ_JAHVJA010000002.1"/>
</dbReference>
<comment type="caution">
    <text evidence="1">The sequence shown here is derived from an EMBL/GenBank/DDBJ whole genome shotgun (WGS) entry which is preliminary data.</text>
</comment>
<dbReference type="Proteomes" id="UP000766629">
    <property type="component" value="Unassembled WGS sequence"/>
</dbReference>
<dbReference type="Gene3D" id="2.10.70.10">
    <property type="entry name" value="Complement Module, domain 1"/>
    <property type="match status" value="1"/>
</dbReference>
<protein>
    <submittedName>
        <fullName evidence="1">Hemin uptake protein HemP</fullName>
    </submittedName>
</protein>